<dbReference type="SMART" id="SM00062">
    <property type="entry name" value="PBPb"/>
    <property type="match status" value="1"/>
</dbReference>
<dbReference type="GO" id="GO:0043709">
    <property type="term" value="P:cell adhesion involved in single-species biofilm formation"/>
    <property type="evidence" value="ECO:0007669"/>
    <property type="project" value="TreeGrafter"/>
</dbReference>
<dbReference type="Pfam" id="PF09084">
    <property type="entry name" value="NMT1"/>
    <property type="match status" value="1"/>
</dbReference>
<dbReference type="PANTHER" id="PTHR45138">
    <property type="entry name" value="REGULATORY COMPONENTS OF SENSORY TRANSDUCTION SYSTEM"/>
    <property type="match status" value="1"/>
</dbReference>
<keyword evidence="4" id="KW-0472">Membrane</keyword>
<dbReference type="InterPro" id="IPR050469">
    <property type="entry name" value="Diguanylate_Cyclase"/>
</dbReference>
<dbReference type="InterPro" id="IPR015168">
    <property type="entry name" value="SsuA/THI5"/>
</dbReference>
<dbReference type="CDD" id="cd01949">
    <property type="entry name" value="GGDEF"/>
    <property type="match status" value="1"/>
</dbReference>
<dbReference type="EC" id="2.7.7.65" evidence="2"/>
<dbReference type="PANTHER" id="PTHR45138:SF9">
    <property type="entry name" value="DIGUANYLATE CYCLASE DGCM-RELATED"/>
    <property type="match status" value="1"/>
</dbReference>
<dbReference type="InterPro" id="IPR043128">
    <property type="entry name" value="Rev_trsase/Diguanyl_cyclase"/>
</dbReference>
<dbReference type="RefSeq" id="WP_201348788.1">
    <property type="nucleotide sequence ID" value="NZ_AP014546.1"/>
</dbReference>
<comment type="catalytic activity">
    <reaction evidence="3">
        <text>2 GTP = 3',3'-c-di-GMP + 2 diphosphate</text>
        <dbReference type="Rhea" id="RHEA:24898"/>
        <dbReference type="ChEBI" id="CHEBI:33019"/>
        <dbReference type="ChEBI" id="CHEBI:37565"/>
        <dbReference type="ChEBI" id="CHEBI:58805"/>
        <dbReference type="EC" id="2.7.7.65"/>
    </reaction>
</comment>
<dbReference type="InterPro" id="IPR000160">
    <property type="entry name" value="GGDEF_dom"/>
</dbReference>
<comment type="cofactor">
    <cofactor evidence="1">
        <name>Mg(2+)</name>
        <dbReference type="ChEBI" id="CHEBI:18420"/>
    </cofactor>
</comment>
<sequence>MRTQHLLDIKHRLYLLPLITLFVMLIMSTKALALEKISLQLDWKFQFEFAGFIMAKEKGFYQEAGLDVELLEYQAGFDTVEKVLSQENNYGIHNSSVIIHEGELQPIILLATYYQQSPLIFVTSKEIKTPKDLIGKTIMGTKDELKYSSLALMLDHFFITKNNSKLIEHSFNIEDFINHEVDAMSAFRTNQLFELDKQNIEYNIIDPADYGFLMSAVNLFTSQTEALQHPERTRKFIDASNRGWTYALKHPRETIATIYKKYSQKKSIDALAYEVAVTKKMMLLDFFEIGAINTDLSLRTVKQLHHSGLLPATQELGTFLFDDLLLTYNHNVIFNEKQQLYLQNKKFINLCVDPDWMPFESIQNGKHVGIAADIISSLAKQLPIPIHLIPTQSWQESIKKAKNRQCDIFSMASHTPERSLYMDFTTSYTTFPVVMATTTDKFFISDIADIKDKKIGVVKGYSVEESLRKAVPGINIIEVKSINDGLQQVENGQLFGYIDNLMTIATAIQKDFTGSLKISSRLEDDINLSIATRNDEPLLQEVFQKLIYNIDPEFKQSTFNKWVPIKQEVSFDYSLMWKIIIGICLLSLAFIYHYHQLRRLNQRLKKLSVTDKLTGLYNRVKMDDVLIEQKAEVDRYSVNASIILLDIDFFKRVNDTYGHAMGDAVLVEFASVLQKNVRSTDYVGRWGGEEFIIVCPHIDVEEGKNLAEKLLAKIREHSYKHIGKMTASAGVSNFLPSITIKEALYNVDQALYQSKQADRDKVSVKKGMDLTP</sequence>
<dbReference type="NCBIfam" id="TIGR00254">
    <property type="entry name" value="GGDEF"/>
    <property type="match status" value="1"/>
</dbReference>
<dbReference type="AlphaFoldDB" id="A0A7R6SUU2"/>
<dbReference type="SUPFAM" id="SSF55073">
    <property type="entry name" value="Nucleotide cyclase"/>
    <property type="match status" value="1"/>
</dbReference>
<reference evidence="6 7" key="1">
    <citation type="journal article" date="2008" name="Int. J. Syst. Evol. Microbiol.">
        <title>Neptunomonas japonica sp. nov., an Osedax japonicus symbiont-like bacterium isolated from sediment adjacent to sperm whale carcasses off Kagoshima, Japan.</title>
        <authorList>
            <person name="Miyazaki M."/>
            <person name="Nogi Y."/>
            <person name="Fujiwara Y."/>
            <person name="Kawato M."/>
            <person name="Kubokawa K."/>
            <person name="Horikoshi K."/>
        </authorList>
    </citation>
    <scope>NUCLEOTIDE SEQUENCE [LARGE SCALE GENOMIC DNA]</scope>
    <source>
        <strain evidence="6 7">JAMM 1380</strain>
    </source>
</reference>
<dbReference type="GO" id="GO:0005886">
    <property type="term" value="C:plasma membrane"/>
    <property type="evidence" value="ECO:0007669"/>
    <property type="project" value="TreeGrafter"/>
</dbReference>
<evidence type="ECO:0000259" key="5">
    <source>
        <dbReference type="PROSITE" id="PS50887"/>
    </source>
</evidence>
<dbReference type="CDD" id="cd13708">
    <property type="entry name" value="PBP2_BvgS_like_1"/>
    <property type="match status" value="1"/>
</dbReference>
<organism evidence="6 7">
    <name type="scientific">Neptunomonas japonica JAMM 1380</name>
    <dbReference type="NCBI Taxonomy" id="1441457"/>
    <lineage>
        <taxon>Bacteria</taxon>
        <taxon>Pseudomonadati</taxon>
        <taxon>Pseudomonadota</taxon>
        <taxon>Gammaproteobacteria</taxon>
        <taxon>Oceanospirillales</taxon>
        <taxon>Oceanospirillaceae</taxon>
        <taxon>Neptunomonas</taxon>
    </lineage>
</organism>
<dbReference type="InterPro" id="IPR001638">
    <property type="entry name" value="Solute-binding_3/MltF_N"/>
</dbReference>
<dbReference type="Pfam" id="PF00990">
    <property type="entry name" value="GGDEF"/>
    <property type="match status" value="1"/>
</dbReference>
<keyword evidence="4" id="KW-0812">Transmembrane</keyword>
<dbReference type="EMBL" id="AP014546">
    <property type="protein sequence ID" value="BBB28050.1"/>
    <property type="molecule type" value="Genomic_DNA"/>
</dbReference>
<dbReference type="PROSITE" id="PS50887">
    <property type="entry name" value="GGDEF"/>
    <property type="match status" value="1"/>
</dbReference>
<name>A0A7R6SUU2_9GAMM</name>
<keyword evidence="4" id="KW-1133">Transmembrane helix</keyword>
<gene>
    <name evidence="6" type="ORF">NEJAP_0091</name>
</gene>
<dbReference type="FunFam" id="3.30.70.270:FF:000001">
    <property type="entry name" value="Diguanylate cyclase domain protein"/>
    <property type="match status" value="1"/>
</dbReference>
<dbReference type="SUPFAM" id="SSF53850">
    <property type="entry name" value="Periplasmic binding protein-like II"/>
    <property type="match status" value="2"/>
</dbReference>
<evidence type="ECO:0000256" key="4">
    <source>
        <dbReference type="SAM" id="Phobius"/>
    </source>
</evidence>
<evidence type="ECO:0000256" key="2">
    <source>
        <dbReference type="ARBA" id="ARBA00012528"/>
    </source>
</evidence>
<feature type="transmembrane region" description="Helical" evidence="4">
    <location>
        <begin position="575"/>
        <end position="595"/>
    </location>
</feature>
<proteinExistence type="predicted"/>
<dbReference type="GO" id="GO:1902201">
    <property type="term" value="P:negative regulation of bacterial-type flagellum-dependent cell motility"/>
    <property type="evidence" value="ECO:0007669"/>
    <property type="project" value="TreeGrafter"/>
</dbReference>
<dbReference type="Proteomes" id="UP000595332">
    <property type="component" value="Chromosome"/>
</dbReference>
<evidence type="ECO:0000313" key="6">
    <source>
        <dbReference type="EMBL" id="BBB28050.1"/>
    </source>
</evidence>
<dbReference type="Gene3D" id="3.40.190.10">
    <property type="entry name" value="Periplasmic binding protein-like II"/>
    <property type="match status" value="4"/>
</dbReference>
<dbReference type="InterPro" id="IPR029787">
    <property type="entry name" value="Nucleotide_cyclase"/>
</dbReference>
<dbReference type="GO" id="GO:0052621">
    <property type="term" value="F:diguanylate cyclase activity"/>
    <property type="evidence" value="ECO:0007669"/>
    <property type="project" value="UniProtKB-EC"/>
</dbReference>
<dbReference type="Gene3D" id="3.30.70.270">
    <property type="match status" value="1"/>
</dbReference>
<keyword evidence="7" id="KW-1185">Reference proteome</keyword>
<evidence type="ECO:0000256" key="3">
    <source>
        <dbReference type="ARBA" id="ARBA00034247"/>
    </source>
</evidence>
<dbReference type="KEGG" id="njp:NEJAP_0091"/>
<dbReference type="Pfam" id="PF00497">
    <property type="entry name" value="SBP_bac_3"/>
    <property type="match status" value="1"/>
</dbReference>
<protein>
    <recommendedName>
        <fullName evidence="2">diguanylate cyclase</fullName>
        <ecNumber evidence="2">2.7.7.65</ecNumber>
    </recommendedName>
</protein>
<evidence type="ECO:0000313" key="7">
    <source>
        <dbReference type="Proteomes" id="UP000595332"/>
    </source>
</evidence>
<evidence type="ECO:0000256" key="1">
    <source>
        <dbReference type="ARBA" id="ARBA00001946"/>
    </source>
</evidence>
<dbReference type="SMART" id="SM00267">
    <property type="entry name" value="GGDEF"/>
    <property type="match status" value="1"/>
</dbReference>
<feature type="domain" description="GGDEF" evidence="5">
    <location>
        <begin position="638"/>
        <end position="767"/>
    </location>
</feature>
<accession>A0A7R6SUU2</accession>